<evidence type="ECO:0000256" key="8">
    <source>
        <dbReference type="SAM" id="MobiDB-lite"/>
    </source>
</evidence>
<dbReference type="Pfam" id="PF15250">
    <property type="entry name" value="Raftlin"/>
    <property type="match status" value="1"/>
</dbReference>
<feature type="region of interest" description="Disordered" evidence="8">
    <location>
        <begin position="172"/>
        <end position="221"/>
    </location>
</feature>
<sequence>MGCRLPKLRKAEERQSPGNIYSTLRRPQVETKVGVAYTYHFLDFLLVFLPPTEVPVSSVLCLSSVRELPVQVRDLYAQGFVLVAVHPFVHPCGPRHAHIQRQLHRAVLVRETPSSEKSQLRWGRHRLETDVCVAGHQSADPEAIQNYVKKIQDVAEQGVMFVGFLQQPGGGPSFIGNWDPDELSSLHSSPSPIHRQPHSVNTSPAEPPHSDEEVENNQPLVSREPEFSPLRHAAEWCHGRVPAEAAATQFCDPAPGAAQPAEKPLNLSNQRQKRSSSSDSCLSSPETNLKCDRNIPAGMQLFALYNHTEELNHSPRFYSLRVPLQVWKDAGLITEVHTHWLDYMTQHFTSGAQLVDGFFHLGDFNESGVSSVDSVFIFQSSAEETPNASYDAIVVEQWTVVDGVVVKTDYVPLLQSLAPYGWRLMCVLPTPIVKTNSDGSLSTKQILFLQRPILQRKRK</sequence>
<dbReference type="PANTHER" id="PTHR17601">
    <property type="entry name" value="RAFTLIN-RELATED"/>
    <property type="match status" value="1"/>
</dbReference>
<dbReference type="HOGENOM" id="CLU_025878_2_0_1"/>
<evidence type="ECO:0000313" key="10">
    <source>
        <dbReference type="Proteomes" id="UP000007303"/>
    </source>
</evidence>
<dbReference type="FunCoup" id="H3CUZ1">
    <property type="interactions" value="291"/>
</dbReference>
<comment type="similarity">
    <text evidence="2">Belongs to the raftlin family.</text>
</comment>
<protein>
    <submittedName>
        <fullName evidence="9">Raftlin, lipid raft linker 1a</fullName>
    </submittedName>
</protein>
<feature type="region of interest" description="Disordered" evidence="8">
    <location>
        <begin position="251"/>
        <end position="289"/>
    </location>
</feature>
<proteinExistence type="inferred from homology"/>
<dbReference type="InterPro" id="IPR028169">
    <property type="entry name" value="Raftlin"/>
</dbReference>
<keyword evidence="3" id="KW-1003">Cell membrane</keyword>
<keyword evidence="7" id="KW-0449">Lipoprotein</keyword>
<evidence type="ECO:0000256" key="2">
    <source>
        <dbReference type="ARBA" id="ARBA00006390"/>
    </source>
</evidence>
<keyword evidence="10" id="KW-1185">Reference proteome</keyword>
<accession>H3CUZ1</accession>
<evidence type="ECO:0000256" key="1">
    <source>
        <dbReference type="ARBA" id="ARBA00004193"/>
    </source>
</evidence>
<reference evidence="9" key="3">
    <citation type="submission" date="2025-09" db="UniProtKB">
        <authorList>
            <consortium name="Ensembl"/>
        </authorList>
    </citation>
    <scope>IDENTIFICATION</scope>
</reference>
<evidence type="ECO:0000313" key="9">
    <source>
        <dbReference type="Ensembl" id="ENSTNIP00000012075.1"/>
    </source>
</evidence>
<reference evidence="9" key="2">
    <citation type="submission" date="2025-08" db="UniProtKB">
        <authorList>
            <consortium name="Ensembl"/>
        </authorList>
    </citation>
    <scope>IDENTIFICATION</scope>
</reference>
<dbReference type="AlphaFoldDB" id="H3CUZ1"/>
<evidence type="ECO:0000256" key="5">
    <source>
        <dbReference type="ARBA" id="ARBA00023136"/>
    </source>
</evidence>
<comment type="subcellular location">
    <subcellularLocation>
        <location evidence="1">Cell membrane</location>
        <topology evidence="1">Lipid-anchor</topology>
    </subcellularLocation>
</comment>
<dbReference type="Proteomes" id="UP000007303">
    <property type="component" value="Unassembled WGS sequence"/>
</dbReference>
<name>H3CUZ1_TETNG</name>
<evidence type="ECO:0000256" key="3">
    <source>
        <dbReference type="ARBA" id="ARBA00022475"/>
    </source>
</evidence>
<evidence type="ECO:0000256" key="7">
    <source>
        <dbReference type="ARBA" id="ARBA00023288"/>
    </source>
</evidence>
<dbReference type="PANTHER" id="PTHR17601:SF7">
    <property type="entry name" value="RAFTLIN ISOFORM X1"/>
    <property type="match status" value="1"/>
</dbReference>
<keyword evidence="6" id="KW-0564">Palmitate</keyword>
<feature type="compositionally biased region" description="Low complexity" evidence="8">
    <location>
        <begin position="266"/>
        <end position="284"/>
    </location>
</feature>
<evidence type="ECO:0000256" key="6">
    <source>
        <dbReference type="ARBA" id="ARBA00023139"/>
    </source>
</evidence>
<dbReference type="Ensembl" id="ENSTNIT00000012266.1">
    <property type="protein sequence ID" value="ENSTNIP00000012075.1"/>
    <property type="gene ID" value="ENSTNIG00000009213.1"/>
</dbReference>
<reference evidence="10" key="1">
    <citation type="journal article" date="2004" name="Nature">
        <title>Genome duplication in the teleost fish Tetraodon nigroviridis reveals the early vertebrate proto-karyotype.</title>
        <authorList>
            <person name="Jaillon O."/>
            <person name="Aury J.-M."/>
            <person name="Brunet F."/>
            <person name="Petit J.-L."/>
            <person name="Stange-Thomann N."/>
            <person name="Mauceli E."/>
            <person name="Bouneau L."/>
            <person name="Fischer C."/>
            <person name="Ozouf-Costaz C."/>
            <person name="Bernot A."/>
            <person name="Nicaud S."/>
            <person name="Jaffe D."/>
            <person name="Fisher S."/>
            <person name="Lutfalla G."/>
            <person name="Dossat C."/>
            <person name="Segurens B."/>
            <person name="Dasilva C."/>
            <person name="Salanoubat M."/>
            <person name="Levy M."/>
            <person name="Boudet N."/>
            <person name="Castellano S."/>
            <person name="Anthouard V."/>
            <person name="Jubin C."/>
            <person name="Castelli V."/>
            <person name="Katinka M."/>
            <person name="Vacherie B."/>
            <person name="Biemont C."/>
            <person name="Skalli Z."/>
            <person name="Cattolico L."/>
            <person name="Poulain J."/>
            <person name="De Berardinis V."/>
            <person name="Cruaud C."/>
            <person name="Duprat S."/>
            <person name="Brottier P."/>
            <person name="Coutanceau J.-P."/>
            <person name="Gouzy J."/>
            <person name="Parra G."/>
            <person name="Lardier G."/>
            <person name="Chapple C."/>
            <person name="McKernan K.J."/>
            <person name="McEwan P."/>
            <person name="Bosak S."/>
            <person name="Kellis M."/>
            <person name="Volff J.-N."/>
            <person name="Guigo R."/>
            <person name="Zody M.C."/>
            <person name="Mesirov J."/>
            <person name="Lindblad-Toh K."/>
            <person name="Birren B."/>
            <person name="Nusbaum C."/>
            <person name="Kahn D."/>
            <person name="Robinson-Rechavi M."/>
            <person name="Laudet V."/>
            <person name="Schachter V."/>
            <person name="Quetier F."/>
            <person name="Saurin W."/>
            <person name="Scarpelli C."/>
            <person name="Wincker P."/>
            <person name="Lander E.S."/>
            <person name="Weissenbach J."/>
            <person name="Roest Crollius H."/>
        </authorList>
    </citation>
    <scope>NUCLEOTIDE SEQUENCE [LARGE SCALE GENOMIC DNA]</scope>
</reference>
<dbReference type="GeneTree" id="ENSGT00530000063609"/>
<dbReference type="GO" id="GO:0005886">
    <property type="term" value="C:plasma membrane"/>
    <property type="evidence" value="ECO:0007669"/>
    <property type="project" value="UniProtKB-SubCell"/>
</dbReference>
<keyword evidence="5" id="KW-0472">Membrane</keyword>
<dbReference type="InParanoid" id="H3CUZ1"/>
<evidence type="ECO:0000256" key="4">
    <source>
        <dbReference type="ARBA" id="ARBA00022707"/>
    </source>
</evidence>
<dbReference type="OMA" id="QYQLYRA"/>
<organism evidence="9 10">
    <name type="scientific">Tetraodon nigroviridis</name>
    <name type="common">Spotted green pufferfish</name>
    <name type="synonym">Chelonodon nigroviridis</name>
    <dbReference type="NCBI Taxonomy" id="99883"/>
    <lineage>
        <taxon>Eukaryota</taxon>
        <taxon>Metazoa</taxon>
        <taxon>Chordata</taxon>
        <taxon>Craniata</taxon>
        <taxon>Vertebrata</taxon>
        <taxon>Euteleostomi</taxon>
        <taxon>Actinopterygii</taxon>
        <taxon>Neopterygii</taxon>
        <taxon>Teleostei</taxon>
        <taxon>Neoteleostei</taxon>
        <taxon>Acanthomorphata</taxon>
        <taxon>Eupercaria</taxon>
        <taxon>Tetraodontiformes</taxon>
        <taxon>Tetradontoidea</taxon>
        <taxon>Tetraodontidae</taxon>
        <taxon>Tetraodon</taxon>
    </lineage>
</organism>
<feature type="compositionally biased region" description="Low complexity" evidence="8">
    <location>
        <begin position="183"/>
        <end position="194"/>
    </location>
</feature>
<keyword evidence="4" id="KW-0519">Myristate</keyword>